<name>A0A1H0X7A1_9PSEU</name>
<keyword evidence="1" id="KW-0732">Signal</keyword>
<dbReference type="Proteomes" id="UP000199691">
    <property type="component" value="Unassembled WGS sequence"/>
</dbReference>
<feature type="signal peptide" evidence="1">
    <location>
        <begin position="1"/>
        <end position="29"/>
    </location>
</feature>
<dbReference type="EMBL" id="FNIX01000044">
    <property type="protein sequence ID" value="SDP98817.1"/>
    <property type="molecule type" value="Genomic_DNA"/>
</dbReference>
<proteinExistence type="predicted"/>
<evidence type="ECO:0000256" key="1">
    <source>
        <dbReference type="SAM" id="SignalP"/>
    </source>
</evidence>
<protein>
    <recommendedName>
        <fullName evidence="4">DUF4232 domain-containing protein</fullName>
    </recommendedName>
</protein>
<accession>A0A1H0X7A1</accession>
<evidence type="ECO:0008006" key="4">
    <source>
        <dbReference type="Google" id="ProtNLM"/>
    </source>
</evidence>
<gene>
    <name evidence="2" type="ORF">SAMN05421507_1444</name>
</gene>
<evidence type="ECO:0000313" key="2">
    <source>
        <dbReference type="EMBL" id="SDP98817.1"/>
    </source>
</evidence>
<evidence type="ECO:0000313" key="3">
    <source>
        <dbReference type="Proteomes" id="UP000199691"/>
    </source>
</evidence>
<dbReference type="AlphaFoldDB" id="A0A1H0X7A1"/>
<sequence length="179" mass="18469">MTIRENLRRTAPVGIVLAGVVAAATTVFAGTASAMPTDRVQCNASDVNVWVSAEIIGGGSHDYTLTLEAKPGVSCYVSGSPTLVDFLTASGEVAPVAISTATPIPTPRVVINANHLAQIDINTRDEAGTPVSSLRFNIPSSGENTTTTIAWTPGSIAKHAHFSAVRAVPRRPSPPAGQV</sequence>
<keyword evidence="3" id="KW-1185">Reference proteome</keyword>
<reference evidence="3" key="1">
    <citation type="submission" date="2016-10" db="EMBL/GenBank/DDBJ databases">
        <authorList>
            <person name="Varghese N."/>
            <person name="Submissions S."/>
        </authorList>
    </citation>
    <scope>NUCLEOTIDE SEQUENCE [LARGE SCALE GENOMIC DNA]</scope>
    <source>
        <strain evidence="3">CGMCC 4.6609</strain>
    </source>
</reference>
<organism evidence="2 3">
    <name type="scientific">Lentzea jiangxiensis</name>
    <dbReference type="NCBI Taxonomy" id="641025"/>
    <lineage>
        <taxon>Bacteria</taxon>
        <taxon>Bacillati</taxon>
        <taxon>Actinomycetota</taxon>
        <taxon>Actinomycetes</taxon>
        <taxon>Pseudonocardiales</taxon>
        <taxon>Pseudonocardiaceae</taxon>
        <taxon>Lentzea</taxon>
    </lineage>
</organism>
<feature type="chain" id="PRO_5039519486" description="DUF4232 domain-containing protein" evidence="1">
    <location>
        <begin position="30"/>
        <end position="179"/>
    </location>
</feature>